<dbReference type="Proteomes" id="UP000594263">
    <property type="component" value="Unplaced"/>
</dbReference>
<keyword evidence="3" id="KW-0012">Acyltransferase</keyword>
<reference evidence="4" key="1">
    <citation type="submission" date="2021-01" db="UniProtKB">
        <authorList>
            <consortium name="EnsemblPlants"/>
        </authorList>
    </citation>
    <scope>IDENTIFICATION</scope>
</reference>
<evidence type="ECO:0000256" key="3">
    <source>
        <dbReference type="ARBA" id="ARBA00023315"/>
    </source>
</evidence>
<keyword evidence="5" id="KW-1185">Reference proteome</keyword>
<dbReference type="PANTHER" id="PTHR31623:SF110">
    <property type="entry name" value="VINORINE SYNTHASE-LIKE"/>
    <property type="match status" value="1"/>
</dbReference>
<dbReference type="Pfam" id="PF02458">
    <property type="entry name" value="Transferase"/>
    <property type="match status" value="1"/>
</dbReference>
<accession>A0A7N0RA09</accession>
<comment type="similarity">
    <text evidence="1">Belongs to the plant acyltransferase family.</text>
</comment>
<dbReference type="GO" id="GO:0016746">
    <property type="term" value="F:acyltransferase activity"/>
    <property type="evidence" value="ECO:0007669"/>
    <property type="project" value="UniProtKB-KW"/>
</dbReference>
<evidence type="ECO:0000256" key="2">
    <source>
        <dbReference type="ARBA" id="ARBA00022679"/>
    </source>
</evidence>
<sequence>MDSMEVKPVAEFCLRPSSPTPPHLRYLKLSLLDHLLPCPYATVVFFYTGDRRLNLEKRLEILRDSLSRALTKLYPLAGKVKDDHTVDCNDEGLRYLEAQVNCDISDFLRQPDLLAAHKFLPAVNTAISHVANVQVNVFKCGGMAIGLCISHKVLDGAGIGAFMNEWAAAARGEAGGPQPDFSLAAAFPAESLWLKEAAPRIWGPLFKPGNFITKRFVFESSSVAKIRQEASATCLSPDRPPTRIEAVSALIWKVFMHVRKENNNGVSNPSTLTHLVNLRPRAKAIIPAITDRSLGNMLWVAISEAVEEARPGLGILSEKVRAGIAKIDGGFVAKLRGADESEVRRHALGSLGGIADQGLDVIAFTSWCRLGFYEADFGWGRPVWVSSLGVQASVFFNVVLLVDTVDGEGVEAWVNLDEKDMEVFQRNADVRRLTSVDPSPLDHQVV</sequence>
<proteinExistence type="inferred from homology"/>
<dbReference type="PANTHER" id="PTHR31623">
    <property type="entry name" value="F21J9.9"/>
    <property type="match status" value="1"/>
</dbReference>
<keyword evidence="2" id="KW-0808">Transferase</keyword>
<dbReference type="AlphaFoldDB" id="A0A7N0RA09"/>
<dbReference type="Gramene" id="Kaladp0001s0020.1.v1.1">
    <property type="protein sequence ID" value="Kaladp0001s0020.1.v1.1.CDS.1"/>
    <property type="gene ID" value="Kaladp0001s0020.v1.1"/>
</dbReference>
<evidence type="ECO:0000256" key="1">
    <source>
        <dbReference type="ARBA" id="ARBA00009861"/>
    </source>
</evidence>
<dbReference type="Gene3D" id="3.30.559.10">
    <property type="entry name" value="Chloramphenicol acetyltransferase-like domain"/>
    <property type="match status" value="2"/>
</dbReference>
<name>A0A7N0RA09_KALFE</name>
<dbReference type="OMA" id="QVNCDIS"/>
<dbReference type="EnsemblPlants" id="Kaladp0001s0020.1.v1.1">
    <property type="protein sequence ID" value="Kaladp0001s0020.1.v1.1.CDS.1"/>
    <property type="gene ID" value="Kaladp0001s0020.v1.1"/>
</dbReference>
<organism evidence="4 5">
    <name type="scientific">Kalanchoe fedtschenkoi</name>
    <name type="common">Lavender scallops</name>
    <name type="synonym">South American air plant</name>
    <dbReference type="NCBI Taxonomy" id="63787"/>
    <lineage>
        <taxon>Eukaryota</taxon>
        <taxon>Viridiplantae</taxon>
        <taxon>Streptophyta</taxon>
        <taxon>Embryophyta</taxon>
        <taxon>Tracheophyta</taxon>
        <taxon>Spermatophyta</taxon>
        <taxon>Magnoliopsida</taxon>
        <taxon>eudicotyledons</taxon>
        <taxon>Gunneridae</taxon>
        <taxon>Pentapetalae</taxon>
        <taxon>Saxifragales</taxon>
        <taxon>Crassulaceae</taxon>
        <taxon>Kalanchoe</taxon>
    </lineage>
</organism>
<evidence type="ECO:0000313" key="4">
    <source>
        <dbReference type="EnsemblPlants" id="Kaladp0001s0020.1.v1.1.CDS.1"/>
    </source>
</evidence>
<protein>
    <submittedName>
        <fullName evidence="4">Uncharacterized protein</fullName>
    </submittedName>
</protein>
<evidence type="ECO:0000313" key="5">
    <source>
        <dbReference type="Proteomes" id="UP000594263"/>
    </source>
</evidence>
<dbReference type="InterPro" id="IPR023213">
    <property type="entry name" value="CAT-like_dom_sf"/>
</dbReference>